<evidence type="ECO:0000313" key="3">
    <source>
        <dbReference type="EMBL" id="MBB6454628.1"/>
    </source>
</evidence>
<dbReference type="SUPFAM" id="SSF47413">
    <property type="entry name" value="lambda repressor-like DNA-binding domains"/>
    <property type="match status" value="1"/>
</dbReference>
<dbReference type="CDD" id="cd00093">
    <property type="entry name" value="HTH_XRE"/>
    <property type="match status" value="1"/>
</dbReference>
<dbReference type="InterPro" id="IPR001387">
    <property type="entry name" value="Cro/C1-type_HTH"/>
</dbReference>
<dbReference type="PANTHER" id="PTHR46797">
    <property type="entry name" value="HTH-TYPE TRANSCRIPTIONAL REGULATOR"/>
    <property type="match status" value="1"/>
</dbReference>
<name>A0A841Q898_9BACI</name>
<dbReference type="Pfam" id="PF01381">
    <property type="entry name" value="HTH_3"/>
    <property type="match status" value="1"/>
</dbReference>
<feature type="domain" description="HTH cro/C1-type" evidence="2">
    <location>
        <begin position="14"/>
        <end position="68"/>
    </location>
</feature>
<dbReference type="GO" id="GO:0005829">
    <property type="term" value="C:cytosol"/>
    <property type="evidence" value="ECO:0007669"/>
    <property type="project" value="TreeGrafter"/>
</dbReference>
<evidence type="ECO:0000313" key="4">
    <source>
        <dbReference type="Proteomes" id="UP000581688"/>
    </source>
</evidence>
<keyword evidence="4" id="KW-1185">Reference proteome</keyword>
<gene>
    <name evidence="3" type="ORF">HNQ94_003117</name>
</gene>
<dbReference type="RefSeq" id="WP_174497131.1">
    <property type="nucleotide sequence ID" value="NZ_CADDWK010000012.1"/>
</dbReference>
<evidence type="ECO:0000259" key="2">
    <source>
        <dbReference type="PROSITE" id="PS50943"/>
    </source>
</evidence>
<protein>
    <submittedName>
        <fullName evidence="3">Transcriptional regulator with XRE-family HTH domain</fullName>
    </submittedName>
</protein>
<dbReference type="EMBL" id="JACHGH010000011">
    <property type="protein sequence ID" value="MBB6454628.1"/>
    <property type="molecule type" value="Genomic_DNA"/>
</dbReference>
<reference evidence="3 4" key="1">
    <citation type="submission" date="2020-08" db="EMBL/GenBank/DDBJ databases">
        <title>Genomic Encyclopedia of Type Strains, Phase IV (KMG-IV): sequencing the most valuable type-strain genomes for metagenomic binning, comparative biology and taxonomic classification.</title>
        <authorList>
            <person name="Goeker M."/>
        </authorList>
    </citation>
    <scope>NUCLEOTIDE SEQUENCE [LARGE SCALE GENOMIC DNA]</scope>
    <source>
        <strain evidence="3 4">DSM 19612</strain>
    </source>
</reference>
<organism evidence="3 4">
    <name type="scientific">Salirhabdus euzebyi</name>
    <dbReference type="NCBI Taxonomy" id="394506"/>
    <lineage>
        <taxon>Bacteria</taxon>
        <taxon>Bacillati</taxon>
        <taxon>Bacillota</taxon>
        <taxon>Bacilli</taxon>
        <taxon>Bacillales</taxon>
        <taxon>Bacillaceae</taxon>
        <taxon>Salirhabdus</taxon>
    </lineage>
</organism>
<dbReference type="GO" id="GO:0003677">
    <property type="term" value="F:DNA binding"/>
    <property type="evidence" value="ECO:0007669"/>
    <property type="project" value="UniProtKB-KW"/>
</dbReference>
<keyword evidence="1" id="KW-0238">DNA-binding</keyword>
<sequence>MQEKQLSKIIGERIRMMRKAKRLSQEELAHKAGLHPTYIGQLERGEKNATIESVSKVANGLQVNLEEIVRFAQPNDYTTQNETIVQLVHQLYKVSEQDQQTILNLIKILLDWKERTPS</sequence>
<dbReference type="PANTHER" id="PTHR46797:SF24">
    <property type="entry name" value="DNA-BINDING PHAGE PROTEIN"/>
    <property type="match status" value="1"/>
</dbReference>
<dbReference type="Proteomes" id="UP000581688">
    <property type="component" value="Unassembled WGS sequence"/>
</dbReference>
<dbReference type="PROSITE" id="PS50943">
    <property type="entry name" value="HTH_CROC1"/>
    <property type="match status" value="1"/>
</dbReference>
<comment type="caution">
    <text evidence="3">The sequence shown here is derived from an EMBL/GenBank/DDBJ whole genome shotgun (WGS) entry which is preliminary data.</text>
</comment>
<evidence type="ECO:0000256" key="1">
    <source>
        <dbReference type="ARBA" id="ARBA00023125"/>
    </source>
</evidence>
<dbReference type="GO" id="GO:0003700">
    <property type="term" value="F:DNA-binding transcription factor activity"/>
    <property type="evidence" value="ECO:0007669"/>
    <property type="project" value="TreeGrafter"/>
</dbReference>
<proteinExistence type="predicted"/>
<accession>A0A841Q898</accession>
<dbReference type="AlphaFoldDB" id="A0A841Q898"/>
<dbReference type="InterPro" id="IPR010982">
    <property type="entry name" value="Lambda_DNA-bd_dom_sf"/>
</dbReference>
<dbReference type="SMART" id="SM00530">
    <property type="entry name" value="HTH_XRE"/>
    <property type="match status" value="1"/>
</dbReference>
<dbReference type="InterPro" id="IPR050807">
    <property type="entry name" value="TransReg_Diox_bact_type"/>
</dbReference>
<dbReference type="Gene3D" id="1.10.260.40">
    <property type="entry name" value="lambda repressor-like DNA-binding domains"/>
    <property type="match status" value="1"/>
</dbReference>